<evidence type="ECO:0000313" key="1">
    <source>
        <dbReference type="EMBL" id="ANA48965.1"/>
    </source>
</evidence>
<dbReference type="EMBL" id="KU884563">
    <property type="protein sequence ID" value="ANA48965.1"/>
    <property type="molecule type" value="Genomic_DNA"/>
</dbReference>
<proteinExistence type="predicted"/>
<reference evidence="1 2" key="1">
    <citation type="journal article" date="2016" name="Appl. Environ. Microbiol.">
        <title>Genomic and Transcriptional Mapping of PaMx41, Archetype of a New Lineage of Bacteriophages Infecting Pseudomonas aeruginosa.</title>
        <authorList>
            <person name="Cruz-Plancarte I."/>
            <person name="Cazares A."/>
            <person name="Guarneros G."/>
        </authorList>
    </citation>
    <scope>NUCLEOTIDE SEQUENCE [LARGE SCALE GENOMIC DNA]</scope>
</reference>
<evidence type="ECO:0000313" key="2">
    <source>
        <dbReference type="Proteomes" id="UP000230640"/>
    </source>
</evidence>
<accession>A0A1C8HR20</accession>
<sequence>MATNNLMAVRAFNDYQTQLALVEARPVTLVYFPINSLERPLELTKNYFRSRRDCLEYIAAMYNHYVAQRDMGAKDEANKAHSFYSNAIRTYEWMLKGGF</sequence>
<dbReference type="Proteomes" id="UP000230640">
    <property type="component" value="Segment"/>
</dbReference>
<keyword evidence="2" id="KW-1185">Reference proteome</keyword>
<gene>
    <name evidence="1" type="ORF">PaMx41_ORF2</name>
</gene>
<name>A0A1C8HR20_BPPP4</name>
<protein>
    <submittedName>
        <fullName evidence="1">Uncharacterized protein</fullName>
    </submittedName>
</protein>
<organism evidence="1 2">
    <name type="scientific">Pseudomonas phage PaMx41</name>
    <dbReference type="NCBI Taxonomy" id="1815976"/>
    <lineage>
        <taxon>Viruses</taxon>
        <taxon>Duplodnaviria</taxon>
        <taxon>Heunggongvirae</taxon>
        <taxon>Uroviricota</taxon>
        <taxon>Caudoviricetes</taxon>
        <taxon>Fredfastierviridae</taxon>
        <taxon>Jamesmcgillvirus</taxon>
        <taxon>Jamesmcgillvirus PaMx41</taxon>
    </lineage>
</organism>